<dbReference type="STRING" id="1890683.A0A427YJ51"/>
<feature type="compositionally biased region" description="Polar residues" evidence="1">
    <location>
        <begin position="388"/>
        <end position="401"/>
    </location>
</feature>
<gene>
    <name evidence="2" type="ORF">EHS25_010288</name>
</gene>
<dbReference type="Proteomes" id="UP000279259">
    <property type="component" value="Unassembled WGS sequence"/>
</dbReference>
<feature type="compositionally biased region" description="Low complexity" evidence="1">
    <location>
        <begin position="329"/>
        <end position="343"/>
    </location>
</feature>
<evidence type="ECO:0000256" key="1">
    <source>
        <dbReference type="SAM" id="MobiDB-lite"/>
    </source>
</evidence>
<evidence type="ECO:0000313" key="3">
    <source>
        <dbReference type="Proteomes" id="UP000279259"/>
    </source>
</evidence>
<keyword evidence="3" id="KW-1185">Reference proteome</keyword>
<organism evidence="2 3">
    <name type="scientific">Saitozyma podzolica</name>
    <dbReference type="NCBI Taxonomy" id="1890683"/>
    <lineage>
        <taxon>Eukaryota</taxon>
        <taxon>Fungi</taxon>
        <taxon>Dikarya</taxon>
        <taxon>Basidiomycota</taxon>
        <taxon>Agaricomycotina</taxon>
        <taxon>Tremellomycetes</taxon>
        <taxon>Tremellales</taxon>
        <taxon>Trimorphomycetaceae</taxon>
        <taxon>Saitozyma</taxon>
    </lineage>
</organism>
<comment type="caution">
    <text evidence="2">The sequence shown here is derived from an EMBL/GenBank/DDBJ whole genome shotgun (WGS) entry which is preliminary data.</text>
</comment>
<feature type="region of interest" description="Disordered" evidence="1">
    <location>
        <begin position="629"/>
        <end position="696"/>
    </location>
</feature>
<feature type="region of interest" description="Disordered" evidence="1">
    <location>
        <begin position="383"/>
        <end position="411"/>
    </location>
</feature>
<dbReference type="EMBL" id="RSCD01000009">
    <property type="protein sequence ID" value="RSH91112.1"/>
    <property type="molecule type" value="Genomic_DNA"/>
</dbReference>
<feature type="compositionally biased region" description="Basic and acidic residues" evidence="1">
    <location>
        <begin position="671"/>
        <end position="682"/>
    </location>
</feature>
<feature type="region of interest" description="Disordered" evidence="1">
    <location>
        <begin position="324"/>
        <end position="362"/>
    </location>
</feature>
<proteinExistence type="predicted"/>
<evidence type="ECO:0000313" key="2">
    <source>
        <dbReference type="EMBL" id="RSH91112.1"/>
    </source>
</evidence>
<protein>
    <submittedName>
        <fullName evidence="2">Uncharacterized protein</fullName>
    </submittedName>
</protein>
<sequence length="1092" mass="121672">MQQTPREVHDRIYREALQYIKQHSKFPYVAYTEHLSAVSLETLLQPIDLTKHPETFGPRDDDPFVPLSMVFADLPAEDRDHRSLDALVAGPEDIEKLRWAFKLEKQAGRRDGYERIMNADEANPYPAAMRSLEYQLSAKTLRLTPRVSGKKDRNVPSRLAQLAEDGGPYSWVQSIGVDAIRDERPDVDEALNIHSMLEPAVAKKARDFIRDMDSSIRQRITETNLFPEDDPIWDRWDAEDIKQAEHVPRTITPPVFPQFLEHESLHPSSDVEAAKLVAAAAPVESAGPGGQSLQGGSMIWMPLQGTALDDPYAVHLLDEFGDKAFEPLTPTTKPSRSSRPSVRGNSQQEVLWRSLKTPSSKHPWDEDLWIDEPLTTVLYDPEIGGPSNRPTPSATFHSQLAQPGKGSPIPQEQSQICTYKVSIEYAQGEEPDFARGEKLDLAYPTSLYVPSIRDQPLPPRAMSPMNYEEALYMGQIENELPGEVRSVVYEALGMSWEPFPGIVNAPTHSSATHAEPPKRSLNAEETMLIPNHDFWLPPSPQHRMGDMLGYPREDESRQGRDFIDDRECDVRDFTVHMELASQSAAAQPPSDRSTFQLPIVPPPPKKLPEFALVSETETHEGKLHVDAPINIPARDSSPRPLECSQVSRRTSPTSELRPAPLSAGVQAELSAHVESHPTVKERRTPRKTRPGADGRSLKDLVFGKRSARFQRAGNSVAAIDESGDLRQLYDLKPSRPAPAPVIEHTAEIDDVDKTPPSWMSNASIKNPAWYLAATRRSLIKPKTRDVLGSMRLMQDRPLLRGLAQHGLNVTERDTSLQEADLIISPMTAVIFRSLTSFTNASQDSRVLVNSLKVAATFFKRVIVVLCTVPYAAFDKPDINGRSPHDVNPLSQAVVEGLGALRRKVAVGIQRDGTRIIGEVQFAFASHGAAEVGKVLRVIMDREEDMQRKISDGRGDGMVGTRNWLEQDWSEDEGALVDEYGVNAFSALFILSKYGSLDRFSDSTTPAQREHELGPVLGAEVTNRLNNLLEKRLDLVRRAQKRGEFAGYSSDPISSMSDMSQQIYTRLGSPALVQKPPLYRHQGHLGTTLKTST</sequence>
<name>A0A427YJ51_9TREE</name>
<reference evidence="2 3" key="1">
    <citation type="submission" date="2018-11" db="EMBL/GenBank/DDBJ databases">
        <title>Genome sequence of Saitozyma podzolica DSM 27192.</title>
        <authorList>
            <person name="Aliyu H."/>
            <person name="Gorte O."/>
            <person name="Ochsenreither K."/>
        </authorList>
    </citation>
    <scope>NUCLEOTIDE SEQUENCE [LARGE SCALE GENOMIC DNA]</scope>
    <source>
        <strain evidence="2 3">DSM 27192</strain>
    </source>
</reference>
<accession>A0A427YJ51</accession>
<feature type="compositionally biased region" description="Polar residues" evidence="1">
    <location>
        <begin position="644"/>
        <end position="654"/>
    </location>
</feature>
<dbReference type="OrthoDB" id="2422840at2759"/>
<dbReference type="AlphaFoldDB" id="A0A427YJ51"/>